<evidence type="ECO:0000259" key="9">
    <source>
        <dbReference type="SMART" id="SM01275"/>
    </source>
</evidence>
<evidence type="ECO:0000256" key="1">
    <source>
        <dbReference type="ARBA" id="ARBA00004324"/>
    </source>
</evidence>
<organism evidence="10 11">
    <name type="scientific">Mola mola</name>
    <name type="common">Ocean sunfish</name>
    <name type="synonym">Tetraodon mola</name>
    <dbReference type="NCBI Taxonomy" id="94237"/>
    <lineage>
        <taxon>Eukaryota</taxon>
        <taxon>Metazoa</taxon>
        <taxon>Chordata</taxon>
        <taxon>Craniata</taxon>
        <taxon>Vertebrata</taxon>
        <taxon>Euteleostomi</taxon>
        <taxon>Actinopterygii</taxon>
        <taxon>Neopterygii</taxon>
        <taxon>Teleostei</taxon>
        <taxon>Neoteleostei</taxon>
        <taxon>Acanthomorphata</taxon>
        <taxon>Eupercaria</taxon>
        <taxon>Tetraodontiformes</taxon>
        <taxon>Molidae</taxon>
        <taxon>Mola</taxon>
    </lineage>
</organism>
<dbReference type="InterPro" id="IPR046370">
    <property type="entry name" value="MAML_N_sf"/>
</dbReference>
<dbReference type="AlphaFoldDB" id="A0A3Q3W9K1"/>
<comment type="similarity">
    <text evidence="2">Belongs to the mastermind family.</text>
</comment>
<evidence type="ECO:0000256" key="5">
    <source>
        <dbReference type="ARBA" id="ARBA00023159"/>
    </source>
</evidence>
<name>A0A3Q3W9K1_MOLML</name>
<dbReference type="InterPro" id="IPR046369">
    <property type="entry name" value="MAML1-3"/>
</dbReference>
<dbReference type="STRING" id="94237.ENSMMOP00000008607"/>
<keyword evidence="4" id="KW-0805">Transcription regulation</keyword>
<keyword evidence="3" id="KW-0914">Notch signaling pathway</keyword>
<comment type="subcellular location">
    <subcellularLocation>
        <location evidence="1">Nucleus speckle</location>
    </subcellularLocation>
</comment>
<feature type="region of interest" description="Disordered" evidence="8">
    <location>
        <begin position="77"/>
        <end position="116"/>
    </location>
</feature>
<dbReference type="Proteomes" id="UP000261620">
    <property type="component" value="Unplaced"/>
</dbReference>
<dbReference type="Ensembl" id="ENSMMOT00000008761.1">
    <property type="protein sequence ID" value="ENSMMOP00000008607.1"/>
    <property type="gene ID" value="ENSMMOG00000006654.1"/>
</dbReference>
<evidence type="ECO:0000313" key="10">
    <source>
        <dbReference type="Ensembl" id="ENSMMOP00000008607.1"/>
    </source>
</evidence>
<sequence>MGDFASPAAGPNGSMCMNPGAGSVVPGGAVGITKHSTVVERLRQRIEGCRRHHVNCESRYQQAHAEQLEIERRETVSLHQRSLEQRAKKSAGGSSKQPQSKQPEADSASSTEQRSNTLIAVRTSSRAAPPLTHFVTHKEHVLLTRQSRGTELPGLPFTPPLLWASSSFPQKTPTSRMSARLSPLWLQRAQFLPF</sequence>
<dbReference type="Gene3D" id="6.10.250.970">
    <property type="match status" value="1"/>
</dbReference>
<reference evidence="10" key="2">
    <citation type="submission" date="2025-09" db="UniProtKB">
        <authorList>
            <consortium name="Ensembl"/>
        </authorList>
    </citation>
    <scope>IDENTIFICATION</scope>
</reference>
<evidence type="ECO:0000256" key="4">
    <source>
        <dbReference type="ARBA" id="ARBA00023015"/>
    </source>
</evidence>
<feature type="domain" description="Neurogenic mastermind-like N-terminal" evidence="9">
    <location>
        <begin position="33"/>
        <end position="92"/>
    </location>
</feature>
<dbReference type="PANTHER" id="PTHR15692:SF8">
    <property type="entry name" value="MASTERMIND-LIKE PROTEIN 3"/>
    <property type="match status" value="1"/>
</dbReference>
<feature type="compositionally biased region" description="Basic and acidic residues" evidence="8">
    <location>
        <begin position="77"/>
        <end position="87"/>
    </location>
</feature>
<keyword evidence="11" id="KW-1185">Reference proteome</keyword>
<evidence type="ECO:0000256" key="2">
    <source>
        <dbReference type="ARBA" id="ARBA00008081"/>
    </source>
</evidence>
<dbReference type="PANTHER" id="PTHR15692">
    <property type="entry name" value="MASTERMIND-LIKE"/>
    <property type="match status" value="1"/>
</dbReference>
<evidence type="ECO:0000256" key="7">
    <source>
        <dbReference type="ARBA" id="ARBA00023242"/>
    </source>
</evidence>
<evidence type="ECO:0000256" key="6">
    <source>
        <dbReference type="ARBA" id="ARBA00023163"/>
    </source>
</evidence>
<dbReference type="GO" id="GO:0003713">
    <property type="term" value="F:transcription coactivator activity"/>
    <property type="evidence" value="ECO:0007669"/>
    <property type="project" value="InterPro"/>
</dbReference>
<evidence type="ECO:0000256" key="3">
    <source>
        <dbReference type="ARBA" id="ARBA00022976"/>
    </source>
</evidence>
<dbReference type="GO" id="GO:0016607">
    <property type="term" value="C:nuclear speck"/>
    <property type="evidence" value="ECO:0007669"/>
    <property type="project" value="UniProtKB-SubCell"/>
</dbReference>
<reference evidence="10" key="1">
    <citation type="submission" date="2025-08" db="UniProtKB">
        <authorList>
            <consortium name="Ensembl"/>
        </authorList>
    </citation>
    <scope>IDENTIFICATION</scope>
</reference>
<evidence type="ECO:0000313" key="11">
    <source>
        <dbReference type="Proteomes" id="UP000261620"/>
    </source>
</evidence>
<dbReference type="OMA" id="HITCETR"/>
<keyword evidence="5" id="KW-0010">Activator</keyword>
<keyword evidence="7" id="KW-0539">Nucleus</keyword>
<dbReference type="Pfam" id="PF09596">
    <property type="entry name" value="MamL-1"/>
    <property type="match status" value="1"/>
</dbReference>
<protein>
    <recommendedName>
        <fullName evidence="9">Neurogenic mastermind-like N-terminal domain-containing protein</fullName>
    </recommendedName>
</protein>
<dbReference type="InterPro" id="IPR019082">
    <property type="entry name" value="Mastermind-like_N"/>
</dbReference>
<feature type="compositionally biased region" description="Polar residues" evidence="8">
    <location>
        <begin position="92"/>
        <end position="116"/>
    </location>
</feature>
<evidence type="ECO:0000256" key="8">
    <source>
        <dbReference type="SAM" id="MobiDB-lite"/>
    </source>
</evidence>
<proteinExistence type="inferred from homology"/>
<keyword evidence="6" id="KW-0804">Transcription</keyword>
<accession>A0A3Q3W9K1</accession>
<dbReference type="SMART" id="SM01275">
    <property type="entry name" value="MamL-1"/>
    <property type="match status" value="1"/>
</dbReference>
<dbReference type="GO" id="GO:0007221">
    <property type="term" value="P:positive regulation of transcription of Notch receptor target"/>
    <property type="evidence" value="ECO:0007669"/>
    <property type="project" value="InterPro"/>
</dbReference>